<dbReference type="RefSeq" id="WP_116756192.1">
    <property type="nucleotide sequence ID" value="NZ_JBHUEX010000001.1"/>
</dbReference>
<dbReference type="PANTHER" id="PTHR43442:SF3">
    <property type="entry name" value="GLUCONOKINASE-RELATED"/>
    <property type="match status" value="1"/>
</dbReference>
<proteinExistence type="inferred from homology"/>
<comment type="pathway">
    <text evidence="1">Carbohydrate acid metabolism.</text>
</comment>
<keyword evidence="8" id="KW-0311">Gluconate utilization</keyword>
<dbReference type="FunFam" id="3.40.50.300:FF:000522">
    <property type="entry name" value="Gluconokinase"/>
    <property type="match status" value="1"/>
</dbReference>
<accession>A0A2V1HMB5</accession>
<evidence type="ECO:0000256" key="9">
    <source>
        <dbReference type="ARBA" id="ARBA00048090"/>
    </source>
</evidence>
<dbReference type="InterPro" id="IPR027417">
    <property type="entry name" value="P-loop_NTPase"/>
</dbReference>
<keyword evidence="12" id="KW-1185">Reference proteome</keyword>
<keyword evidence="4 10" id="KW-0808">Transferase</keyword>
<reference evidence="11 12" key="1">
    <citation type="submission" date="2018-05" db="EMBL/GenBank/DDBJ databases">
        <title>Amnibacterium sp. M8JJ-5, whole genome shotgun sequence.</title>
        <authorList>
            <person name="Tuo L."/>
        </authorList>
    </citation>
    <scope>NUCLEOTIDE SEQUENCE [LARGE SCALE GENOMIC DNA]</scope>
    <source>
        <strain evidence="11 12">M8JJ-5</strain>
    </source>
</reference>
<evidence type="ECO:0000256" key="3">
    <source>
        <dbReference type="ARBA" id="ARBA00012054"/>
    </source>
</evidence>
<dbReference type="InterPro" id="IPR006001">
    <property type="entry name" value="Therm_gnt_kin"/>
</dbReference>
<dbReference type="AlphaFoldDB" id="A0A2V1HMB5"/>
<comment type="similarity">
    <text evidence="2 10">Belongs to the gluconokinase GntK/GntV family.</text>
</comment>
<dbReference type="GO" id="GO:0005737">
    <property type="term" value="C:cytoplasm"/>
    <property type="evidence" value="ECO:0007669"/>
    <property type="project" value="TreeGrafter"/>
</dbReference>
<evidence type="ECO:0000256" key="1">
    <source>
        <dbReference type="ARBA" id="ARBA00004761"/>
    </source>
</evidence>
<dbReference type="Proteomes" id="UP000244893">
    <property type="component" value="Unassembled WGS sequence"/>
</dbReference>
<keyword evidence="7 10" id="KW-0067">ATP-binding</keyword>
<evidence type="ECO:0000256" key="10">
    <source>
        <dbReference type="RuleBase" id="RU363066"/>
    </source>
</evidence>
<evidence type="ECO:0000256" key="7">
    <source>
        <dbReference type="ARBA" id="ARBA00022840"/>
    </source>
</evidence>
<name>A0A2V1HMB5_9MICO</name>
<protein>
    <recommendedName>
        <fullName evidence="3 10">Gluconokinase</fullName>
        <ecNumber evidence="3 10">2.7.1.12</ecNumber>
    </recommendedName>
</protein>
<dbReference type="EMBL" id="QEOP01000002">
    <property type="protein sequence ID" value="PVZ93678.1"/>
    <property type="molecule type" value="Genomic_DNA"/>
</dbReference>
<dbReference type="SUPFAM" id="SSF52540">
    <property type="entry name" value="P-loop containing nucleoside triphosphate hydrolases"/>
    <property type="match status" value="1"/>
</dbReference>
<evidence type="ECO:0000313" key="12">
    <source>
        <dbReference type="Proteomes" id="UP000244893"/>
    </source>
</evidence>
<evidence type="ECO:0000256" key="8">
    <source>
        <dbReference type="ARBA" id="ARBA00023064"/>
    </source>
</evidence>
<dbReference type="InterPro" id="IPR031322">
    <property type="entry name" value="Shikimate/glucono_kinase"/>
</dbReference>
<dbReference type="GO" id="GO:0046316">
    <property type="term" value="F:gluconokinase activity"/>
    <property type="evidence" value="ECO:0007669"/>
    <property type="project" value="UniProtKB-EC"/>
</dbReference>
<dbReference type="Pfam" id="PF01202">
    <property type="entry name" value="SKI"/>
    <property type="match status" value="1"/>
</dbReference>
<dbReference type="PRINTS" id="PR01100">
    <property type="entry name" value="SHIKIMTKNASE"/>
</dbReference>
<evidence type="ECO:0000256" key="6">
    <source>
        <dbReference type="ARBA" id="ARBA00022777"/>
    </source>
</evidence>
<evidence type="ECO:0000256" key="5">
    <source>
        <dbReference type="ARBA" id="ARBA00022741"/>
    </source>
</evidence>
<dbReference type="NCBIfam" id="TIGR01313">
    <property type="entry name" value="therm_gnt_kin"/>
    <property type="match status" value="1"/>
</dbReference>
<comment type="catalytic activity">
    <reaction evidence="9 10">
        <text>D-gluconate + ATP = 6-phospho-D-gluconate + ADP + H(+)</text>
        <dbReference type="Rhea" id="RHEA:19433"/>
        <dbReference type="ChEBI" id="CHEBI:15378"/>
        <dbReference type="ChEBI" id="CHEBI:18391"/>
        <dbReference type="ChEBI" id="CHEBI:30616"/>
        <dbReference type="ChEBI" id="CHEBI:58759"/>
        <dbReference type="ChEBI" id="CHEBI:456216"/>
        <dbReference type="EC" id="2.7.1.12"/>
    </reaction>
</comment>
<dbReference type="GO" id="GO:0005524">
    <property type="term" value="F:ATP binding"/>
    <property type="evidence" value="ECO:0007669"/>
    <property type="project" value="UniProtKB-KW"/>
</dbReference>
<dbReference type="EC" id="2.7.1.12" evidence="3 10"/>
<comment type="caution">
    <text evidence="11">The sequence shown here is derived from an EMBL/GenBank/DDBJ whole genome shotgun (WGS) entry which is preliminary data.</text>
</comment>
<dbReference type="PANTHER" id="PTHR43442">
    <property type="entry name" value="GLUCONOKINASE-RELATED"/>
    <property type="match status" value="1"/>
</dbReference>
<organism evidence="11 12">
    <name type="scientific">Amnibacterium flavum</name>
    <dbReference type="NCBI Taxonomy" id="2173173"/>
    <lineage>
        <taxon>Bacteria</taxon>
        <taxon>Bacillati</taxon>
        <taxon>Actinomycetota</taxon>
        <taxon>Actinomycetes</taxon>
        <taxon>Micrococcales</taxon>
        <taxon>Microbacteriaceae</taxon>
        <taxon>Amnibacterium</taxon>
    </lineage>
</organism>
<dbReference type="CDD" id="cd02021">
    <property type="entry name" value="GntK"/>
    <property type="match status" value="1"/>
</dbReference>
<keyword evidence="6 10" id="KW-0418">Kinase</keyword>
<evidence type="ECO:0000256" key="2">
    <source>
        <dbReference type="ARBA" id="ARBA00008420"/>
    </source>
</evidence>
<sequence length="169" mass="17951">MPSRPIVVMGVSGSGKSTIGALLAERLDDDFVDADDLHPAANKAKMTAGIPLDDADRLPWLRAVGKTIATDRDLDRGIVVACSSLKRAYRDIIRDAVPTVLFVYLDGTPELLARRMGARTGHFMPTALLTSQLAILEPLEADEVGVTVDVDQSPEAIVDSALASIGAID</sequence>
<evidence type="ECO:0000313" key="11">
    <source>
        <dbReference type="EMBL" id="PVZ93678.1"/>
    </source>
</evidence>
<dbReference type="OrthoDB" id="9795716at2"/>
<dbReference type="Gene3D" id="3.40.50.300">
    <property type="entry name" value="P-loop containing nucleotide triphosphate hydrolases"/>
    <property type="match status" value="1"/>
</dbReference>
<evidence type="ECO:0000256" key="4">
    <source>
        <dbReference type="ARBA" id="ARBA00022679"/>
    </source>
</evidence>
<gene>
    <name evidence="11" type="ORF">DDQ50_07675</name>
</gene>
<dbReference type="GO" id="GO:0019521">
    <property type="term" value="P:D-gluconate metabolic process"/>
    <property type="evidence" value="ECO:0007669"/>
    <property type="project" value="UniProtKB-KW"/>
</dbReference>
<keyword evidence="5 10" id="KW-0547">Nucleotide-binding</keyword>